<evidence type="ECO:0000313" key="1">
    <source>
        <dbReference type="EMBL" id="CAL5229021.1"/>
    </source>
</evidence>
<dbReference type="EMBL" id="CAXHTA020000019">
    <property type="protein sequence ID" value="CAL5229021.1"/>
    <property type="molecule type" value="Genomic_DNA"/>
</dbReference>
<comment type="caution">
    <text evidence="1">The sequence shown here is derived from an EMBL/GenBank/DDBJ whole genome shotgun (WGS) entry which is preliminary data.</text>
</comment>
<protein>
    <submittedName>
        <fullName evidence="1">G12267 protein</fullName>
    </submittedName>
</protein>
<reference evidence="1 2" key="1">
    <citation type="submission" date="2024-06" db="EMBL/GenBank/DDBJ databases">
        <authorList>
            <person name="Kraege A."/>
            <person name="Thomma B."/>
        </authorList>
    </citation>
    <scope>NUCLEOTIDE SEQUENCE [LARGE SCALE GENOMIC DNA]</scope>
</reference>
<evidence type="ECO:0000313" key="2">
    <source>
        <dbReference type="Proteomes" id="UP001497392"/>
    </source>
</evidence>
<keyword evidence="2" id="KW-1185">Reference proteome</keyword>
<dbReference type="Proteomes" id="UP001497392">
    <property type="component" value="Unassembled WGS sequence"/>
</dbReference>
<sequence>MNITDAVTRADNLVSKYEKYITNEEKKEKGKSPDKFMDAYEGLVERITDLTLRSEAINQEKNRAQKAAQYAELRRAKAALLSEDLPALEKLVKKGKKITPETINDRASKASPLAALQMCGSSDETQSCKPARAGMPMGI</sequence>
<organism evidence="1 2">
    <name type="scientific">Coccomyxa viridis</name>
    <dbReference type="NCBI Taxonomy" id="1274662"/>
    <lineage>
        <taxon>Eukaryota</taxon>
        <taxon>Viridiplantae</taxon>
        <taxon>Chlorophyta</taxon>
        <taxon>core chlorophytes</taxon>
        <taxon>Trebouxiophyceae</taxon>
        <taxon>Trebouxiophyceae incertae sedis</taxon>
        <taxon>Coccomyxaceae</taxon>
        <taxon>Coccomyxa</taxon>
    </lineage>
</organism>
<name>A0ABP1G9Y3_9CHLO</name>
<proteinExistence type="predicted"/>
<accession>A0ABP1G9Y3</accession>
<gene>
    <name evidence="1" type="primary">g12267</name>
    <name evidence="1" type="ORF">VP750_LOCUS10927</name>
</gene>